<dbReference type="Gene3D" id="1.10.10.60">
    <property type="entry name" value="Homeodomain-like"/>
    <property type="match status" value="1"/>
</dbReference>
<dbReference type="GO" id="GO:0000976">
    <property type="term" value="F:transcription cis-regulatory region binding"/>
    <property type="evidence" value="ECO:0007669"/>
    <property type="project" value="TreeGrafter"/>
</dbReference>
<sequence>MPTVAAGLIRDLLNFAVGEGGDREALLKAVGLENTPLDDQDARLPATAFVGLIRAAVKQLNRPDLALQYGKASRFDDFSIVGLISFASNSVGEGFQQMNRYAKLVLDTGVGEGKQRFRLEEDGDCVWVIDQRPNPNMTPELTETVFARFVGDFSRFFGDELPYRAFHVTHDKPVHWKTYEDMFGVPVTFGAKWNALKAHKSWLELTTGPKNRYAFGVLSDHADALMRELEASETLRGQVEKAVLPMLHKGEVSMEKVAEMMGISRPTLYRRLKAEGLNFETLLDDLRRTMAISYLEGGKASVNEVAYLVGFSEASSFSRAFKRWTGKAPSEWRG</sequence>
<evidence type="ECO:0000256" key="3">
    <source>
        <dbReference type="ARBA" id="ARBA00023163"/>
    </source>
</evidence>
<dbReference type="GO" id="GO:0003700">
    <property type="term" value="F:DNA-binding transcription factor activity"/>
    <property type="evidence" value="ECO:0007669"/>
    <property type="project" value="InterPro"/>
</dbReference>
<dbReference type="RefSeq" id="WP_068307454.1">
    <property type="nucleotide sequence ID" value="NZ_FNAK01000005.1"/>
</dbReference>
<accession>A0A1G7B6P1</accession>
<dbReference type="SMART" id="SM00342">
    <property type="entry name" value="HTH_ARAC"/>
    <property type="match status" value="1"/>
</dbReference>
<dbReference type="InterPro" id="IPR020449">
    <property type="entry name" value="Tscrpt_reg_AraC-type_HTH"/>
</dbReference>
<dbReference type="InterPro" id="IPR018060">
    <property type="entry name" value="HTH_AraC"/>
</dbReference>
<feature type="domain" description="HTH araC/xylS-type" evidence="4">
    <location>
        <begin position="237"/>
        <end position="334"/>
    </location>
</feature>
<keyword evidence="6" id="KW-1185">Reference proteome</keyword>
<dbReference type="PANTHER" id="PTHR47894">
    <property type="entry name" value="HTH-TYPE TRANSCRIPTIONAL REGULATOR GADX"/>
    <property type="match status" value="1"/>
</dbReference>
<keyword evidence="2 5" id="KW-0238">DNA-binding</keyword>
<dbReference type="EMBL" id="FNAK01000005">
    <property type="protein sequence ID" value="SDE22749.1"/>
    <property type="molecule type" value="Genomic_DNA"/>
</dbReference>
<evidence type="ECO:0000313" key="6">
    <source>
        <dbReference type="Proteomes" id="UP000183685"/>
    </source>
</evidence>
<dbReference type="Proteomes" id="UP000183685">
    <property type="component" value="Unassembled WGS sequence"/>
</dbReference>
<dbReference type="STRING" id="637679.GCA_001550055_03554"/>
<keyword evidence="1" id="KW-0805">Transcription regulation</keyword>
<dbReference type="PRINTS" id="PR00032">
    <property type="entry name" value="HTHARAC"/>
</dbReference>
<evidence type="ECO:0000259" key="4">
    <source>
        <dbReference type="PROSITE" id="PS01124"/>
    </source>
</evidence>
<dbReference type="GO" id="GO:0005829">
    <property type="term" value="C:cytosol"/>
    <property type="evidence" value="ECO:0007669"/>
    <property type="project" value="TreeGrafter"/>
</dbReference>
<proteinExistence type="predicted"/>
<dbReference type="OrthoDB" id="9805730at2"/>
<evidence type="ECO:0000313" key="5">
    <source>
        <dbReference type="EMBL" id="SDE22749.1"/>
    </source>
</evidence>
<dbReference type="PROSITE" id="PS01124">
    <property type="entry name" value="HTH_ARAC_FAMILY_2"/>
    <property type="match status" value="1"/>
</dbReference>
<protein>
    <submittedName>
        <fullName evidence="5">AraC-type DNA-binding protein</fullName>
    </submittedName>
</protein>
<dbReference type="SUPFAM" id="SSF46689">
    <property type="entry name" value="Homeodomain-like"/>
    <property type="match status" value="2"/>
</dbReference>
<keyword evidence="3" id="KW-0804">Transcription</keyword>
<dbReference type="Pfam" id="PF12625">
    <property type="entry name" value="Arabinose_bd"/>
    <property type="match status" value="1"/>
</dbReference>
<name>A0A1G7B6P1_9PROT</name>
<reference evidence="5 6" key="1">
    <citation type="submission" date="2016-10" db="EMBL/GenBank/DDBJ databases">
        <authorList>
            <person name="de Groot N.N."/>
        </authorList>
    </citation>
    <scope>NUCLEOTIDE SEQUENCE [LARGE SCALE GENOMIC DNA]</scope>
    <source>
        <strain evidence="5 6">CGMCC 1.9109</strain>
    </source>
</reference>
<evidence type="ECO:0000256" key="1">
    <source>
        <dbReference type="ARBA" id="ARBA00023015"/>
    </source>
</evidence>
<evidence type="ECO:0000256" key="2">
    <source>
        <dbReference type="ARBA" id="ARBA00023125"/>
    </source>
</evidence>
<dbReference type="Pfam" id="PF12833">
    <property type="entry name" value="HTH_18"/>
    <property type="match status" value="1"/>
</dbReference>
<dbReference type="InterPro" id="IPR009057">
    <property type="entry name" value="Homeodomain-like_sf"/>
</dbReference>
<organism evidence="5 6">
    <name type="scientific">Kordiimonas lacus</name>
    <dbReference type="NCBI Taxonomy" id="637679"/>
    <lineage>
        <taxon>Bacteria</taxon>
        <taxon>Pseudomonadati</taxon>
        <taxon>Pseudomonadota</taxon>
        <taxon>Alphaproteobacteria</taxon>
        <taxon>Kordiimonadales</taxon>
        <taxon>Kordiimonadaceae</taxon>
        <taxon>Kordiimonas</taxon>
    </lineage>
</organism>
<dbReference type="InterPro" id="IPR032687">
    <property type="entry name" value="AraC-type_N"/>
</dbReference>
<gene>
    <name evidence="5" type="ORF">SAMN04488071_2388</name>
</gene>
<dbReference type="PANTHER" id="PTHR47894:SF1">
    <property type="entry name" value="HTH-TYPE TRANSCRIPTIONAL REGULATOR VQSM"/>
    <property type="match status" value="1"/>
</dbReference>
<dbReference type="AlphaFoldDB" id="A0A1G7B6P1"/>